<dbReference type="GO" id="GO:0045259">
    <property type="term" value="C:proton-transporting ATP synthase complex"/>
    <property type="evidence" value="ECO:0007669"/>
    <property type="project" value="UniProtKB-KW"/>
</dbReference>
<dbReference type="Proteomes" id="UP000033930">
    <property type="component" value="Unassembled WGS sequence"/>
</dbReference>
<evidence type="ECO:0000256" key="10">
    <source>
        <dbReference type="ARBA" id="ARBA00023310"/>
    </source>
</evidence>
<dbReference type="GO" id="GO:0005886">
    <property type="term" value="C:plasma membrane"/>
    <property type="evidence" value="ECO:0007669"/>
    <property type="project" value="UniProtKB-SubCell"/>
</dbReference>
<keyword evidence="5 13" id="KW-0812">Transmembrane</keyword>
<comment type="subunit">
    <text evidence="13">F-type ATPases have 2 components, F(1) - the catalytic core - and F(0) - the membrane proton channel. F(1) has five subunits: alpha(3), beta(3), gamma(1), delta(1), epsilon(1). F(0) has three main subunits: a(1), b(2) and c(10-14). The alpha and beta chains form an alternating ring which encloses part of the gamma chain. F(1) is attached to F(0) by a central stalk formed by the gamma and epsilon chains, while a peripheral stalk is formed by the delta and b chains.</text>
</comment>
<keyword evidence="2 13" id="KW-0813">Transport</keyword>
<feature type="compositionally biased region" description="Basic and acidic residues" evidence="16">
    <location>
        <begin position="17"/>
        <end position="33"/>
    </location>
</feature>
<evidence type="ECO:0000256" key="11">
    <source>
        <dbReference type="ARBA" id="ARBA00025198"/>
    </source>
</evidence>
<evidence type="ECO:0000256" key="12">
    <source>
        <dbReference type="ARBA" id="ARBA00037847"/>
    </source>
</evidence>
<keyword evidence="9 13" id="KW-0472">Membrane</keyword>
<comment type="subcellular location">
    <subcellularLocation>
        <location evidence="13">Cell membrane</location>
        <topology evidence="13">Single-pass membrane protein</topology>
    </subcellularLocation>
    <subcellularLocation>
        <location evidence="12">Endomembrane system</location>
        <topology evidence="12">Single-pass membrane protein</topology>
    </subcellularLocation>
</comment>
<keyword evidence="4 13" id="KW-0138">CF(0)</keyword>
<comment type="similarity">
    <text evidence="1 13 14">Belongs to the ATPase B chain family.</text>
</comment>
<feature type="region of interest" description="Disordered" evidence="16">
    <location>
        <begin position="1"/>
        <end position="33"/>
    </location>
</feature>
<feature type="compositionally biased region" description="Polar residues" evidence="16">
    <location>
        <begin position="1"/>
        <end position="12"/>
    </location>
</feature>
<evidence type="ECO:0000256" key="2">
    <source>
        <dbReference type="ARBA" id="ARBA00022448"/>
    </source>
</evidence>
<sequence length="202" mass="23132">MSQTETTNQELSAQELEDTHAKENQELSAHEEVSDNPAQIVAGQFGLNGQIFAAQIINFLIVLIILWKFVYNPIVKMLDQRSEKIEQSMKHADEIEKRVALIEKERDQVITQAQKQAQEIIEKAHAQGETRQDEIILAAKREVERVITKGKDQLADEKTIMIKEMKKEIVDLAMKATTRILRDQVDEVKSKSLAEETIRKLI</sequence>
<dbReference type="AlphaFoldDB" id="A0A0G0VGB7"/>
<keyword evidence="8 13" id="KW-0406">Ion transport</keyword>
<dbReference type="InterPro" id="IPR050059">
    <property type="entry name" value="ATP_synthase_B_chain"/>
</dbReference>
<evidence type="ECO:0000256" key="8">
    <source>
        <dbReference type="ARBA" id="ARBA00023065"/>
    </source>
</evidence>
<evidence type="ECO:0000256" key="5">
    <source>
        <dbReference type="ARBA" id="ARBA00022692"/>
    </source>
</evidence>
<comment type="function">
    <text evidence="13">Component of the F(0) channel, it forms part of the peripheral stalk, linking F(1) to F(0).</text>
</comment>
<protein>
    <recommendedName>
        <fullName evidence="13">ATP synthase subunit b</fullName>
    </recommendedName>
    <alternativeName>
        <fullName evidence="13">ATP synthase F(0) sector subunit b</fullName>
    </alternativeName>
    <alternativeName>
        <fullName evidence="13">ATPase subunit I</fullName>
    </alternativeName>
    <alternativeName>
        <fullName evidence="13">F-type ATPase subunit b</fullName>
        <shortName evidence="13">F-ATPase subunit b</shortName>
    </alternativeName>
</protein>
<dbReference type="EMBL" id="LCAW01000002">
    <property type="protein sequence ID" value="KKR99848.1"/>
    <property type="molecule type" value="Genomic_DNA"/>
</dbReference>
<comment type="caution">
    <text evidence="17">The sequence shown here is derived from an EMBL/GenBank/DDBJ whole genome shotgun (WGS) entry which is preliminary data.</text>
</comment>
<evidence type="ECO:0000313" key="17">
    <source>
        <dbReference type="EMBL" id="KKR99848.1"/>
    </source>
</evidence>
<keyword evidence="15" id="KW-0175">Coiled coil</keyword>
<dbReference type="InterPro" id="IPR005864">
    <property type="entry name" value="ATP_synth_F0_bsu_bac"/>
</dbReference>
<name>A0A0G0VGB7_9BACT</name>
<dbReference type="GO" id="GO:0046933">
    <property type="term" value="F:proton-transporting ATP synthase activity, rotational mechanism"/>
    <property type="evidence" value="ECO:0007669"/>
    <property type="project" value="UniProtKB-UniRule"/>
</dbReference>
<dbReference type="SUPFAM" id="SSF81573">
    <property type="entry name" value="F1F0 ATP synthase subunit B, membrane domain"/>
    <property type="match status" value="1"/>
</dbReference>
<evidence type="ECO:0000256" key="9">
    <source>
        <dbReference type="ARBA" id="ARBA00023136"/>
    </source>
</evidence>
<evidence type="ECO:0000256" key="7">
    <source>
        <dbReference type="ARBA" id="ARBA00022989"/>
    </source>
</evidence>
<comment type="function">
    <text evidence="11 13">F(1)F(0) ATP synthase produces ATP from ADP in the presence of a proton or sodium gradient. F-type ATPases consist of two structural domains, F(1) containing the extramembraneous catalytic core and F(0) containing the membrane proton channel, linked together by a central stalk and a peripheral stalk. During catalysis, ATP synthesis in the catalytic domain of F(1) is coupled via a rotary mechanism of the central stalk subunits to proton translocation.</text>
</comment>
<keyword evidence="3 13" id="KW-1003">Cell membrane</keyword>
<reference evidence="17 18" key="1">
    <citation type="journal article" date="2015" name="Nature">
        <title>rRNA introns, odd ribosomes, and small enigmatic genomes across a large radiation of phyla.</title>
        <authorList>
            <person name="Brown C.T."/>
            <person name="Hug L.A."/>
            <person name="Thomas B.C."/>
            <person name="Sharon I."/>
            <person name="Castelle C.J."/>
            <person name="Singh A."/>
            <person name="Wilkins M.J."/>
            <person name="Williams K.H."/>
            <person name="Banfield J.F."/>
        </authorList>
    </citation>
    <scope>NUCLEOTIDE SEQUENCE [LARGE SCALE GENOMIC DNA]</scope>
</reference>
<dbReference type="CDD" id="cd06503">
    <property type="entry name" value="ATP-synt_Fo_b"/>
    <property type="match status" value="1"/>
</dbReference>
<evidence type="ECO:0000256" key="15">
    <source>
        <dbReference type="SAM" id="Coils"/>
    </source>
</evidence>
<evidence type="ECO:0000256" key="16">
    <source>
        <dbReference type="SAM" id="MobiDB-lite"/>
    </source>
</evidence>
<dbReference type="PANTHER" id="PTHR33445">
    <property type="entry name" value="ATP SYNTHASE SUBUNIT B', CHLOROPLASTIC"/>
    <property type="match status" value="1"/>
</dbReference>
<accession>A0A0G0VGB7</accession>
<dbReference type="PANTHER" id="PTHR33445:SF1">
    <property type="entry name" value="ATP SYNTHASE SUBUNIT B"/>
    <property type="match status" value="1"/>
</dbReference>
<feature type="coiled-coil region" evidence="15">
    <location>
        <begin position="85"/>
        <end position="112"/>
    </location>
</feature>
<evidence type="ECO:0000256" key="6">
    <source>
        <dbReference type="ARBA" id="ARBA00022781"/>
    </source>
</evidence>
<dbReference type="InterPro" id="IPR028987">
    <property type="entry name" value="ATP_synth_B-like_membr_sf"/>
</dbReference>
<dbReference type="InterPro" id="IPR002146">
    <property type="entry name" value="ATP_synth_b/b'su_bac/chlpt"/>
</dbReference>
<keyword evidence="6 13" id="KW-0375">Hydrogen ion transport</keyword>
<dbReference type="GO" id="GO:0046961">
    <property type="term" value="F:proton-transporting ATPase activity, rotational mechanism"/>
    <property type="evidence" value="ECO:0007669"/>
    <property type="project" value="TreeGrafter"/>
</dbReference>
<evidence type="ECO:0000256" key="4">
    <source>
        <dbReference type="ARBA" id="ARBA00022547"/>
    </source>
</evidence>
<keyword evidence="10 13" id="KW-0066">ATP synthesis</keyword>
<organism evidence="17 18">
    <name type="scientific">Candidatus Uhrbacteria bacterium GW2011_GWC1_41_20</name>
    <dbReference type="NCBI Taxonomy" id="1618983"/>
    <lineage>
        <taxon>Bacteria</taxon>
        <taxon>Candidatus Uhriibacteriota</taxon>
    </lineage>
</organism>
<evidence type="ECO:0000256" key="1">
    <source>
        <dbReference type="ARBA" id="ARBA00005513"/>
    </source>
</evidence>
<proteinExistence type="inferred from homology"/>
<evidence type="ECO:0000256" key="13">
    <source>
        <dbReference type="HAMAP-Rule" id="MF_01398"/>
    </source>
</evidence>
<gene>
    <name evidence="13" type="primary">atpF</name>
    <name evidence="17" type="ORF">UU50_C0002G0030</name>
</gene>
<evidence type="ECO:0000256" key="14">
    <source>
        <dbReference type="RuleBase" id="RU003848"/>
    </source>
</evidence>
<dbReference type="Gene3D" id="6.10.250.1580">
    <property type="match status" value="1"/>
</dbReference>
<dbReference type="Pfam" id="PF00430">
    <property type="entry name" value="ATP-synt_B"/>
    <property type="match status" value="1"/>
</dbReference>
<evidence type="ECO:0000256" key="3">
    <source>
        <dbReference type="ARBA" id="ARBA00022475"/>
    </source>
</evidence>
<dbReference type="HAMAP" id="MF_01398">
    <property type="entry name" value="ATP_synth_b_bprime"/>
    <property type="match status" value="1"/>
</dbReference>
<dbReference type="GO" id="GO:0012505">
    <property type="term" value="C:endomembrane system"/>
    <property type="evidence" value="ECO:0007669"/>
    <property type="project" value="UniProtKB-SubCell"/>
</dbReference>
<dbReference type="NCBIfam" id="TIGR01144">
    <property type="entry name" value="ATP_synt_b"/>
    <property type="match status" value="1"/>
</dbReference>
<evidence type="ECO:0000313" key="18">
    <source>
        <dbReference type="Proteomes" id="UP000033930"/>
    </source>
</evidence>
<keyword evidence="7 13" id="KW-1133">Transmembrane helix</keyword>